<evidence type="ECO:0000256" key="6">
    <source>
        <dbReference type="ARBA" id="ARBA00022801"/>
    </source>
</evidence>
<organism evidence="12 13">
    <name type="scientific">Luteimicrobium subarcticum</name>
    <dbReference type="NCBI Taxonomy" id="620910"/>
    <lineage>
        <taxon>Bacteria</taxon>
        <taxon>Bacillati</taxon>
        <taxon>Actinomycetota</taxon>
        <taxon>Actinomycetes</taxon>
        <taxon>Micrococcales</taxon>
        <taxon>Luteimicrobium</taxon>
    </lineage>
</organism>
<comment type="subcellular location">
    <subcellularLocation>
        <location evidence="9">Cell membrane</location>
        <topology evidence="9">Multi-pass membrane protein</topology>
    </subcellularLocation>
</comment>
<keyword evidence="2 9" id="KW-1003">Cell membrane</keyword>
<evidence type="ECO:0000313" key="12">
    <source>
        <dbReference type="EMBL" id="PJI94328.1"/>
    </source>
</evidence>
<gene>
    <name evidence="9" type="primary">lspA</name>
    <name evidence="12" type="ORF">CLV34_0164</name>
</gene>
<comment type="caution">
    <text evidence="12">The sequence shown here is derived from an EMBL/GenBank/DDBJ whole genome shotgun (WGS) entry which is preliminary data.</text>
</comment>
<comment type="function">
    <text evidence="9">This protein specifically catalyzes the removal of signal peptides from prolipoproteins.</text>
</comment>
<dbReference type="HAMAP" id="MF_00161">
    <property type="entry name" value="LspA"/>
    <property type="match status" value="1"/>
</dbReference>
<dbReference type="Pfam" id="PF01252">
    <property type="entry name" value="Peptidase_A8"/>
    <property type="match status" value="1"/>
</dbReference>
<dbReference type="Proteomes" id="UP000231586">
    <property type="component" value="Unassembled WGS sequence"/>
</dbReference>
<keyword evidence="5 9" id="KW-0064">Aspartyl protease</keyword>
<dbReference type="EC" id="3.4.23.36" evidence="9"/>
<dbReference type="RefSeq" id="WP_100348390.1">
    <property type="nucleotide sequence ID" value="NZ_PGTZ01000006.1"/>
</dbReference>
<evidence type="ECO:0000256" key="4">
    <source>
        <dbReference type="ARBA" id="ARBA00022692"/>
    </source>
</evidence>
<dbReference type="AlphaFoldDB" id="A0A2M8WTV8"/>
<evidence type="ECO:0000256" key="2">
    <source>
        <dbReference type="ARBA" id="ARBA00022475"/>
    </source>
</evidence>
<evidence type="ECO:0000313" key="13">
    <source>
        <dbReference type="Proteomes" id="UP000231586"/>
    </source>
</evidence>
<reference evidence="12 13" key="1">
    <citation type="submission" date="2017-11" db="EMBL/GenBank/DDBJ databases">
        <title>Genomic Encyclopedia of Archaeal and Bacterial Type Strains, Phase II (KMG-II): From Individual Species to Whole Genera.</title>
        <authorList>
            <person name="Goeker M."/>
        </authorList>
    </citation>
    <scope>NUCLEOTIDE SEQUENCE [LARGE SCALE GENOMIC DNA]</scope>
    <source>
        <strain evidence="12 13">DSM 22413</strain>
    </source>
</reference>
<feature type="compositionally biased region" description="Low complexity" evidence="11">
    <location>
        <begin position="1"/>
        <end position="15"/>
    </location>
</feature>
<feature type="transmembrane region" description="Helical" evidence="9">
    <location>
        <begin position="91"/>
        <end position="115"/>
    </location>
</feature>
<keyword evidence="8 9" id="KW-0472">Membrane</keyword>
<feature type="transmembrane region" description="Helical" evidence="9">
    <location>
        <begin position="127"/>
        <end position="146"/>
    </location>
</feature>
<keyword evidence="4 9" id="KW-0812">Transmembrane</keyword>
<keyword evidence="7 9" id="KW-1133">Transmembrane helix</keyword>
<evidence type="ECO:0000256" key="1">
    <source>
        <dbReference type="ARBA" id="ARBA00006139"/>
    </source>
</evidence>
<sequence length="203" mass="21001">MSNPADQPPADDAPATPVLPSESQDAAAPEPARRPAGADRRLVVLLTVIAVVVALVDQLSKAWAQTNLADGHVDEILGHALRLQLVYNPGAALSIGTGMTWLLTLVVVVVVVLIVRAARRIRSTGWAIALGLLLGGAIGNLIDRLLRDPGFARGRVVDFIGYGNFFVGNVADIAIVVAAVLIALLALRGVGMDGGRPGASTKG</sequence>
<comment type="catalytic activity">
    <reaction evidence="9">
        <text>Release of signal peptides from bacterial membrane prolipoproteins. Hydrolyzes -Xaa-Yaa-Zaa-|-(S,diacylglyceryl)Cys-, in which Xaa is hydrophobic (preferably Leu), and Yaa (Ala or Ser) and Zaa (Gly or Ala) have small, neutral side chains.</text>
        <dbReference type="EC" id="3.4.23.36"/>
    </reaction>
</comment>
<comment type="pathway">
    <text evidence="9">Protein modification; lipoprotein biosynthesis (signal peptide cleavage).</text>
</comment>
<evidence type="ECO:0000256" key="11">
    <source>
        <dbReference type="SAM" id="MobiDB-lite"/>
    </source>
</evidence>
<dbReference type="PANTHER" id="PTHR33695:SF1">
    <property type="entry name" value="LIPOPROTEIN SIGNAL PEPTIDASE"/>
    <property type="match status" value="1"/>
</dbReference>
<evidence type="ECO:0000256" key="9">
    <source>
        <dbReference type="HAMAP-Rule" id="MF_00161"/>
    </source>
</evidence>
<dbReference type="UniPathway" id="UPA00665"/>
<evidence type="ECO:0000256" key="8">
    <source>
        <dbReference type="ARBA" id="ARBA00023136"/>
    </source>
</evidence>
<feature type="transmembrane region" description="Helical" evidence="9">
    <location>
        <begin position="42"/>
        <end position="60"/>
    </location>
</feature>
<dbReference type="EMBL" id="PGTZ01000006">
    <property type="protein sequence ID" value="PJI94328.1"/>
    <property type="molecule type" value="Genomic_DNA"/>
</dbReference>
<feature type="transmembrane region" description="Helical" evidence="9">
    <location>
        <begin position="166"/>
        <end position="187"/>
    </location>
</feature>
<dbReference type="PROSITE" id="PS00855">
    <property type="entry name" value="SPASE_II"/>
    <property type="match status" value="1"/>
</dbReference>
<dbReference type="GO" id="GO:0006508">
    <property type="term" value="P:proteolysis"/>
    <property type="evidence" value="ECO:0007669"/>
    <property type="project" value="UniProtKB-KW"/>
</dbReference>
<dbReference type="GO" id="GO:0005886">
    <property type="term" value="C:plasma membrane"/>
    <property type="evidence" value="ECO:0007669"/>
    <property type="project" value="UniProtKB-SubCell"/>
</dbReference>
<feature type="region of interest" description="Disordered" evidence="11">
    <location>
        <begin position="1"/>
        <end position="34"/>
    </location>
</feature>
<evidence type="ECO:0000256" key="3">
    <source>
        <dbReference type="ARBA" id="ARBA00022670"/>
    </source>
</evidence>
<dbReference type="OrthoDB" id="4308908at2"/>
<comment type="similarity">
    <text evidence="1 9 10">Belongs to the peptidase A8 family.</text>
</comment>
<accession>A0A2M8WTV8</accession>
<keyword evidence="6 9" id="KW-0378">Hydrolase</keyword>
<evidence type="ECO:0000256" key="7">
    <source>
        <dbReference type="ARBA" id="ARBA00022989"/>
    </source>
</evidence>
<dbReference type="PRINTS" id="PR00781">
    <property type="entry name" value="LIPOSIGPTASE"/>
</dbReference>
<dbReference type="InterPro" id="IPR001872">
    <property type="entry name" value="Peptidase_A8"/>
</dbReference>
<feature type="active site" evidence="9">
    <location>
        <position position="172"/>
    </location>
</feature>
<keyword evidence="3 9" id="KW-0645">Protease</keyword>
<evidence type="ECO:0000256" key="10">
    <source>
        <dbReference type="RuleBase" id="RU004181"/>
    </source>
</evidence>
<dbReference type="GO" id="GO:0004190">
    <property type="term" value="F:aspartic-type endopeptidase activity"/>
    <property type="evidence" value="ECO:0007669"/>
    <property type="project" value="UniProtKB-UniRule"/>
</dbReference>
<name>A0A2M8WTV8_9MICO</name>
<dbReference type="PANTHER" id="PTHR33695">
    <property type="entry name" value="LIPOPROTEIN SIGNAL PEPTIDASE"/>
    <property type="match status" value="1"/>
</dbReference>
<keyword evidence="13" id="KW-1185">Reference proteome</keyword>
<evidence type="ECO:0000256" key="5">
    <source>
        <dbReference type="ARBA" id="ARBA00022750"/>
    </source>
</evidence>
<proteinExistence type="inferred from homology"/>
<feature type="active site" evidence="9">
    <location>
        <position position="158"/>
    </location>
</feature>
<protein>
    <recommendedName>
        <fullName evidence="9">Lipoprotein signal peptidase</fullName>
        <ecNumber evidence="9">3.4.23.36</ecNumber>
    </recommendedName>
    <alternativeName>
        <fullName evidence="9">Prolipoprotein signal peptidase</fullName>
    </alternativeName>
    <alternativeName>
        <fullName evidence="9">Signal peptidase II</fullName>
        <shortName evidence="9">SPase II</shortName>
    </alternativeName>
</protein>